<feature type="transmembrane region" description="Helical" evidence="1">
    <location>
        <begin position="59"/>
        <end position="81"/>
    </location>
</feature>
<keyword evidence="1" id="KW-0472">Membrane</keyword>
<dbReference type="GO" id="GO:0080120">
    <property type="term" value="P:CAAX-box protein maturation"/>
    <property type="evidence" value="ECO:0007669"/>
    <property type="project" value="UniProtKB-ARBA"/>
</dbReference>
<evidence type="ECO:0000313" key="3">
    <source>
        <dbReference type="EMBL" id="QBB71255.1"/>
    </source>
</evidence>
<evidence type="ECO:0000313" key="4">
    <source>
        <dbReference type="Proteomes" id="UP000291562"/>
    </source>
</evidence>
<gene>
    <name evidence="3" type="ORF">ELE36_13305</name>
</gene>
<keyword evidence="1" id="KW-0812">Transmembrane</keyword>
<dbReference type="OrthoDB" id="8479405at2"/>
<keyword evidence="3" id="KW-0482">Metalloprotease</keyword>
<proteinExistence type="predicted"/>
<dbReference type="Pfam" id="PF02517">
    <property type="entry name" value="Rce1-like"/>
    <property type="match status" value="1"/>
</dbReference>
<evidence type="ECO:0000259" key="2">
    <source>
        <dbReference type="Pfam" id="PF02517"/>
    </source>
</evidence>
<dbReference type="Proteomes" id="UP000291562">
    <property type="component" value="Chromosome"/>
</dbReference>
<keyword evidence="1" id="KW-1133">Transmembrane helix</keyword>
<protein>
    <submittedName>
        <fullName evidence="3">CPBP family intramembrane metalloprotease</fullName>
    </submittedName>
</protein>
<dbReference type="GO" id="GO:0008237">
    <property type="term" value="F:metallopeptidase activity"/>
    <property type="evidence" value="ECO:0007669"/>
    <property type="project" value="UniProtKB-KW"/>
</dbReference>
<feature type="transmembrane region" description="Helical" evidence="1">
    <location>
        <begin position="93"/>
        <end position="114"/>
    </location>
</feature>
<feature type="transmembrane region" description="Helical" evidence="1">
    <location>
        <begin position="222"/>
        <end position="241"/>
    </location>
</feature>
<evidence type="ECO:0000256" key="1">
    <source>
        <dbReference type="SAM" id="Phobius"/>
    </source>
</evidence>
<feature type="transmembrane region" description="Helical" evidence="1">
    <location>
        <begin position="126"/>
        <end position="148"/>
    </location>
</feature>
<keyword evidence="4" id="KW-1185">Reference proteome</keyword>
<sequence length="265" mass="29707">MHKITSRQRQRAAKTKYTKRRVSTTARNVGSELLPIREFVMTENISTAMNAGQTNGSRLRLLATLLVLLILQLPLAGMLAPGLTVTAQIERETIFWACTVLLVGYILLFERRGLSSIGLYWPNWKSLLFGFAGAIVMMAGIAFIYLVIFPEFGWSDQSQTAEAENFPFGLLFVVVVRAAVFEEIFYRGFAIERLTEITGLRWLAGLISVIAFTYAHLDYWGWAHLLVAGFGGLVLTGMYLWRRDLASNMIAHFLTDAVGFLLEAV</sequence>
<accession>A0A411HL57</accession>
<name>A0A411HL57_9GAMM</name>
<dbReference type="GO" id="GO:0004175">
    <property type="term" value="F:endopeptidase activity"/>
    <property type="evidence" value="ECO:0007669"/>
    <property type="project" value="UniProtKB-ARBA"/>
</dbReference>
<feature type="transmembrane region" description="Helical" evidence="1">
    <location>
        <begin position="198"/>
        <end position="216"/>
    </location>
</feature>
<dbReference type="KEGG" id="xbc:ELE36_13305"/>
<dbReference type="GO" id="GO:0006508">
    <property type="term" value="P:proteolysis"/>
    <property type="evidence" value="ECO:0007669"/>
    <property type="project" value="UniProtKB-KW"/>
</dbReference>
<dbReference type="AlphaFoldDB" id="A0A411HL57"/>
<keyword evidence="3" id="KW-0645">Protease</keyword>
<dbReference type="InterPro" id="IPR003675">
    <property type="entry name" value="Rce1/LyrA-like_dom"/>
</dbReference>
<feature type="domain" description="CAAX prenyl protease 2/Lysostaphin resistance protein A-like" evidence="2">
    <location>
        <begin position="167"/>
        <end position="258"/>
    </location>
</feature>
<dbReference type="EMBL" id="CP035704">
    <property type="protein sequence ID" value="QBB71255.1"/>
    <property type="molecule type" value="Genomic_DNA"/>
</dbReference>
<keyword evidence="3" id="KW-0378">Hydrolase</keyword>
<organism evidence="3 4">
    <name type="scientific">Pseudolysobacter antarcticus</name>
    <dbReference type="NCBI Taxonomy" id="2511995"/>
    <lineage>
        <taxon>Bacteria</taxon>
        <taxon>Pseudomonadati</taxon>
        <taxon>Pseudomonadota</taxon>
        <taxon>Gammaproteobacteria</taxon>
        <taxon>Lysobacterales</taxon>
        <taxon>Rhodanobacteraceae</taxon>
        <taxon>Pseudolysobacter</taxon>
    </lineage>
</organism>
<feature type="transmembrane region" description="Helical" evidence="1">
    <location>
        <begin position="168"/>
        <end position="186"/>
    </location>
</feature>
<reference evidence="3 4" key="1">
    <citation type="submission" date="2019-01" db="EMBL/GenBank/DDBJ databases">
        <title>Pseudolysobacter antarctica gen. nov., sp. nov., isolated from Fildes Peninsula, Antarctica.</title>
        <authorList>
            <person name="Wei Z."/>
            <person name="Peng F."/>
        </authorList>
    </citation>
    <scope>NUCLEOTIDE SEQUENCE [LARGE SCALE GENOMIC DNA]</scope>
    <source>
        <strain evidence="3 4">AQ6-296</strain>
    </source>
</reference>